<gene>
    <name evidence="1" type="ordered locus">Psta_4265</name>
</gene>
<reference evidence="1 2" key="1">
    <citation type="journal article" date="2009" name="Stand. Genomic Sci.">
        <title>Complete genome sequence of Pirellula staleyi type strain (ATCC 27377).</title>
        <authorList>
            <person name="Clum A."/>
            <person name="Tindall B.J."/>
            <person name="Sikorski J."/>
            <person name="Ivanova N."/>
            <person name="Mavrommatis K."/>
            <person name="Lucas S."/>
            <person name="Glavina del Rio T."/>
            <person name="Nolan M."/>
            <person name="Chen F."/>
            <person name="Tice H."/>
            <person name="Pitluck S."/>
            <person name="Cheng J.F."/>
            <person name="Chertkov O."/>
            <person name="Brettin T."/>
            <person name="Han C."/>
            <person name="Detter J.C."/>
            <person name="Kuske C."/>
            <person name="Bruce D."/>
            <person name="Goodwin L."/>
            <person name="Ovchinikova G."/>
            <person name="Pati A."/>
            <person name="Mikhailova N."/>
            <person name="Chen A."/>
            <person name="Palaniappan K."/>
            <person name="Land M."/>
            <person name="Hauser L."/>
            <person name="Chang Y.J."/>
            <person name="Jeffries C.D."/>
            <person name="Chain P."/>
            <person name="Rohde M."/>
            <person name="Goker M."/>
            <person name="Bristow J."/>
            <person name="Eisen J.A."/>
            <person name="Markowitz V."/>
            <person name="Hugenholtz P."/>
            <person name="Kyrpides N.C."/>
            <person name="Klenk H.P."/>
            <person name="Lapidus A."/>
        </authorList>
    </citation>
    <scope>NUCLEOTIDE SEQUENCE [LARGE SCALE GENOMIC DNA]</scope>
    <source>
        <strain evidence="2">ATCC 27377 / DSM 6068 / ICPB 4128</strain>
    </source>
</reference>
<dbReference type="eggNOG" id="COG1767">
    <property type="taxonomic scope" value="Bacteria"/>
</dbReference>
<dbReference type="STRING" id="530564.Psta_4265"/>
<dbReference type="GO" id="GO:0046917">
    <property type="term" value="F:triphosphoribosyl-dephospho-CoA synthase activity"/>
    <property type="evidence" value="ECO:0007669"/>
    <property type="project" value="InterPro"/>
</dbReference>
<sequence length="296" mass="31487" precursor="true">MIAPPPTAKVNAMSSSTLSIGQCAALAALLECLAPKPGNVHRSADFEDTTIHDFAVSAVAIVPAMEVAAHVGVGRAVLEAIRATRSIVATNTNLGIVLLLAPLAAVPRKTSIFEGLATILSTLTEEDSRLVYEAIRLAKPGGLGTSREHDVAGDSPPRLLDAMQLAAERDQIAREYVTQYHLVLQVALPRLLELRATGASLTDSVIRLQVELLAREPDSLIARKCGLEMATQVSAYASQVLACGNIGDDSYYEAIAEFDFFLRSDGHKRNPGTTADLIAAAIFVGLRENLLQPPLD</sequence>
<evidence type="ECO:0000313" key="1">
    <source>
        <dbReference type="EMBL" id="ADB18913.1"/>
    </source>
</evidence>
<proteinExistence type="predicted"/>
<dbReference type="KEGG" id="psl:Psta_4265"/>
<dbReference type="EMBL" id="CP001848">
    <property type="protein sequence ID" value="ADB18913.1"/>
    <property type="molecule type" value="Genomic_DNA"/>
</dbReference>
<dbReference type="Proteomes" id="UP000001887">
    <property type="component" value="Chromosome"/>
</dbReference>
<dbReference type="HOGENOM" id="CLU_063627_0_0_0"/>
<dbReference type="InterPro" id="IPR002736">
    <property type="entry name" value="CitG"/>
</dbReference>
<name>D2R464_PIRSD</name>
<dbReference type="Pfam" id="PF01874">
    <property type="entry name" value="CitG"/>
    <property type="match status" value="1"/>
</dbReference>
<protein>
    <submittedName>
        <fullName evidence="1">Triphosphoribosyl-dephospho-CoA protein</fullName>
    </submittedName>
</protein>
<dbReference type="PANTHER" id="PTHR42280">
    <property type="entry name" value="CITG FAMILY PROTEIN"/>
    <property type="match status" value="1"/>
</dbReference>
<organism evidence="1 2">
    <name type="scientific">Pirellula staleyi (strain ATCC 27377 / DSM 6068 / ICPB 4128)</name>
    <name type="common">Pirella staleyi</name>
    <dbReference type="NCBI Taxonomy" id="530564"/>
    <lineage>
        <taxon>Bacteria</taxon>
        <taxon>Pseudomonadati</taxon>
        <taxon>Planctomycetota</taxon>
        <taxon>Planctomycetia</taxon>
        <taxon>Pirellulales</taxon>
        <taxon>Pirellulaceae</taxon>
        <taxon>Pirellula</taxon>
    </lineage>
</organism>
<dbReference type="PANTHER" id="PTHR42280:SF1">
    <property type="entry name" value="CITG FAMILY PROTEIN"/>
    <property type="match status" value="1"/>
</dbReference>
<dbReference type="GO" id="GO:0005524">
    <property type="term" value="F:ATP binding"/>
    <property type="evidence" value="ECO:0007669"/>
    <property type="project" value="InterPro"/>
</dbReference>
<accession>D2R464</accession>
<dbReference type="Gene3D" id="1.10.4200.10">
    <property type="entry name" value="Triphosphoribosyl-dephospho-CoA protein"/>
    <property type="match status" value="1"/>
</dbReference>
<dbReference type="AlphaFoldDB" id="D2R464"/>
<evidence type="ECO:0000313" key="2">
    <source>
        <dbReference type="Proteomes" id="UP000001887"/>
    </source>
</evidence>
<keyword evidence="2" id="KW-1185">Reference proteome</keyword>